<dbReference type="Proteomes" id="UP000284684">
    <property type="component" value="Unassembled WGS sequence"/>
</dbReference>
<accession>A0A423GNH8</accession>
<dbReference type="RefSeq" id="WP_123583912.1">
    <property type="nucleotide sequence ID" value="NZ_MOBI01000021.1"/>
</dbReference>
<gene>
    <name evidence="1" type="ORF">BK658_19780</name>
</gene>
<reference evidence="1 2" key="1">
    <citation type="submission" date="2016-10" db="EMBL/GenBank/DDBJ databases">
        <title>Comparative genome analysis of multiple Pseudomonas spp. focuses on biocontrol and plant growth promoting traits.</title>
        <authorList>
            <person name="Tao X.-Y."/>
            <person name="Taylor C.G."/>
        </authorList>
    </citation>
    <scope>NUCLEOTIDE SEQUENCE [LARGE SCALE GENOMIC DNA]</scope>
    <source>
        <strain evidence="1 2">37D10</strain>
    </source>
</reference>
<comment type="caution">
    <text evidence="1">The sequence shown here is derived from an EMBL/GenBank/DDBJ whole genome shotgun (WGS) entry which is preliminary data.</text>
</comment>
<evidence type="ECO:0000313" key="2">
    <source>
        <dbReference type="Proteomes" id="UP000284684"/>
    </source>
</evidence>
<organism evidence="1 2">
    <name type="scientific">Pseudomonas brassicacearum</name>
    <dbReference type="NCBI Taxonomy" id="930166"/>
    <lineage>
        <taxon>Bacteria</taxon>
        <taxon>Pseudomonadati</taxon>
        <taxon>Pseudomonadota</taxon>
        <taxon>Gammaproteobacteria</taxon>
        <taxon>Pseudomonadales</taxon>
        <taxon>Pseudomonadaceae</taxon>
        <taxon>Pseudomonas</taxon>
    </lineage>
</organism>
<sequence length="111" mass="12847">MLTTLPATHTHLLKLPVVLTPLAWQKAVHLARPSHLTDISNRLGEVILAAYKELHTHLEIRQVIFGLYRFPPLSDRSYRTWLDLRLNLVESELGSPYLRVSLKEEEPAFWP</sequence>
<name>A0A423GNH8_9PSED</name>
<dbReference type="AlphaFoldDB" id="A0A423GNH8"/>
<evidence type="ECO:0000313" key="1">
    <source>
        <dbReference type="EMBL" id="ROM93898.1"/>
    </source>
</evidence>
<dbReference type="EMBL" id="MOBI01000021">
    <property type="protein sequence ID" value="ROM93898.1"/>
    <property type="molecule type" value="Genomic_DNA"/>
</dbReference>
<proteinExistence type="predicted"/>
<protein>
    <submittedName>
        <fullName evidence="1">Uncharacterized protein</fullName>
    </submittedName>
</protein>